<gene>
    <name evidence="1" type="ORF">QFC24_002425</name>
</gene>
<sequence>MAKKAAIRYRSLKTNLVHLPLSIYAPLVQQQTAKSGGQASTARTTQAFLGWSGLASASSLEMYGNAQNGKGSTETIEMDPEVAAQLGWAEGDLVEIGLLPAASKARSVSVTPMTADDWEVLELHTNYLENNLLSQMRAATTGAVVNVWVLGKTKIKLRIDETSPTTTNQNAVLITPDTEIFVAPRPRKPKAAEAAPKKEEKILNKPVATASIKQATTISDKTNPEATKPQQDSNTSMTPSTTNLKLPKKYIKLRSIPARVFRRWPDLREESSQDETRYVAWTSKKTYSAVRDEFEAKLESGKSSKAFDNADELPVEVFRLNAVVSDPAESLEEDPGAQKEPKRVKVVLRPFGGMPDGDVAIWPRIVADNALSSSASSDWERLGFVLDIKPKKSKNKPPTHPVSPSDESSSSIDTLAGIDTILQDCGSLAGVKQMIEGWIDEVKARQPCLLILDDIEKVLPIEVEQADNTRTRTIVEFFINELAKLKGLQGYLMLTATSTNDIHALLRTKHVFGKTIDLKAPNSDMRRQVGPFLDILGKILSTRHHAKTTALDLTTIAHEAEGYTAADLSDMTENALQKLLLRQLSSGSAASIANEDFEAAIAEYKPRSLREVKLQKSDVQWSDIGGKDGHLKKRNTVLNFSGLSGLHETRRVLRETLEWPTKYSAIFAKCPLRLRSGLLLYGYPGCGKTLLASAVAKECGLNFISVKGPELLNKYIGASEKSVRDVFERAVAAKPCVLFFDEFDSIAPKRTGVTDRVVNQLLTEMDGAEGLDGVYVLAATSRPDLIDAALLRPGRLDKSLLCGMPDEKDRLEIMYAVSRKISLDSSVDLEEYVDSTQGFSGADLQALIYNAQLEAVHDVVEEDKHGISNTSPKEKSESFDGHFHVWKAGALHGSKAMAASERSIVSKQPKTGKGAM</sequence>
<reference evidence="1" key="1">
    <citation type="submission" date="2023-04" db="EMBL/GenBank/DDBJ databases">
        <title>Draft Genome sequencing of Naganishia species isolated from polar environments using Oxford Nanopore Technology.</title>
        <authorList>
            <person name="Leo P."/>
            <person name="Venkateswaran K."/>
        </authorList>
    </citation>
    <scope>NUCLEOTIDE SEQUENCE</scope>
    <source>
        <strain evidence="1">DBVPG 5303</strain>
    </source>
</reference>
<dbReference type="Proteomes" id="UP001234202">
    <property type="component" value="Unassembled WGS sequence"/>
</dbReference>
<comment type="caution">
    <text evidence="1">The sequence shown here is derived from an EMBL/GenBank/DDBJ whole genome shotgun (WGS) entry which is preliminary data.</text>
</comment>
<accession>A0ACC2XTY8</accession>
<evidence type="ECO:0000313" key="2">
    <source>
        <dbReference type="Proteomes" id="UP001234202"/>
    </source>
</evidence>
<proteinExistence type="predicted"/>
<organism evidence="1 2">
    <name type="scientific">Naganishia onofrii</name>
    <dbReference type="NCBI Taxonomy" id="1851511"/>
    <lineage>
        <taxon>Eukaryota</taxon>
        <taxon>Fungi</taxon>
        <taxon>Dikarya</taxon>
        <taxon>Basidiomycota</taxon>
        <taxon>Agaricomycotina</taxon>
        <taxon>Tremellomycetes</taxon>
        <taxon>Filobasidiales</taxon>
        <taxon>Filobasidiaceae</taxon>
        <taxon>Naganishia</taxon>
    </lineage>
</organism>
<keyword evidence="2" id="KW-1185">Reference proteome</keyword>
<protein>
    <submittedName>
        <fullName evidence="1">Uncharacterized protein</fullName>
    </submittedName>
</protein>
<dbReference type="EMBL" id="JASBWV010000006">
    <property type="protein sequence ID" value="KAJ9126152.1"/>
    <property type="molecule type" value="Genomic_DNA"/>
</dbReference>
<name>A0ACC2XTY8_9TREE</name>
<evidence type="ECO:0000313" key="1">
    <source>
        <dbReference type="EMBL" id="KAJ9126152.1"/>
    </source>
</evidence>